<comment type="similarity">
    <text evidence="1">Belongs to the peptidase S26 family.</text>
</comment>
<dbReference type="PANTHER" id="PTHR43390:SF1">
    <property type="entry name" value="CHLOROPLAST PROCESSING PEPTIDASE"/>
    <property type="match status" value="1"/>
</dbReference>
<dbReference type="NCBIfam" id="TIGR02227">
    <property type="entry name" value="sigpep_I_bact"/>
    <property type="match status" value="1"/>
</dbReference>
<dbReference type="InterPro" id="IPR000223">
    <property type="entry name" value="Pept_S26A_signal_pept_1"/>
</dbReference>
<comment type="caution">
    <text evidence="3">The sequence shown here is derived from an EMBL/GenBank/DDBJ whole genome shotgun (WGS) entry which is preliminary data.</text>
</comment>
<accession>X1H5Q1</accession>
<dbReference type="GO" id="GO:0016020">
    <property type="term" value="C:membrane"/>
    <property type="evidence" value="ECO:0007669"/>
    <property type="project" value="InterPro"/>
</dbReference>
<dbReference type="Pfam" id="PF10502">
    <property type="entry name" value="Peptidase_S26"/>
    <property type="match status" value="1"/>
</dbReference>
<dbReference type="InterPro" id="IPR036286">
    <property type="entry name" value="LexA/Signal_pep-like_sf"/>
</dbReference>
<name>X1H5Q1_9ZZZZ</name>
<feature type="non-terminal residue" evidence="3">
    <location>
        <position position="1"/>
    </location>
</feature>
<proteinExistence type="inferred from homology"/>
<evidence type="ECO:0000259" key="2">
    <source>
        <dbReference type="Pfam" id="PF10502"/>
    </source>
</evidence>
<evidence type="ECO:0000313" key="3">
    <source>
        <dbReference type="EMBL" id="GAH65471.1"/>
    </source>
</evidence>
<protein>
    <recommendedName>
        <fullName evidence="2">Peptidase S26 domain-containing protein</fullName>
    </recommendedName>
</protein>
<organism evidence="3">
    <name type="scientific">marine sediment metagenome</name>
    <dbReference type="NCBI Taxonomy" id="412755"/>
    <lineage>
        <taxon>unclassified sequences</taxon>
        <taxon>metagenomes</taxon>
        <taxon>ecological metagenomes</taxon>
    </lineage>
</organism>
<dbReference type="PANTHER" id="PTHR43390">
    <property type="entry name" value="SIGNAL PEPTIDASE I"/>
    <property type="match status" value="1"/>
</dbReference>
<dbReference type="AlphaFoldDB" id="X1H5Q1"/>
<dbReference type="InterPro" id="IPR019533">
    <property type="entry name" value="Peptidase_S26"/>
</dbReference>
<dbReference type="SUPFAM" id="SSF51306">
    <property type="entry name" value="LexA/Signal peptidase"/>
    <property type="match status" value="1"/>
</dbReference>
<feature type="domain" description="Peptidase S26" evidence="2">
    <location>
        <begin position="1"/>
        <end position="64"/>
    </location>
</feature>
<reference evidence="3" key="1">
    <citation type="journal article" date="2014" name="Front. Microbiol.">
        <title>High frequency of phylogenetically diverse reductive dehalogenase-homologous genes in deep subseafloor sedimentary metagenomes.</title>
        <authorList>
            <person name="Kawai M."/>
            <person name="Futagami T."/>
            <person name="Toyoda A."/>
            <person name="Takaki Y."/>
            <person name="Nishi S."/>
            <person name="Hori S."/>
            <person name="Arai W."/>
            <person name="Tsubouchi T."/>
            <person name="Morono Y."/>
            <person name="Uchiyama I."/>
            <person name="Ito T."/>
            <person name="Fujiyama A."/>
            <person name="Inagaki F."/>
            <person name="Takami H."/>
        </authorList>
    </citation>
    <scope>NUCLEOTIDE SEQUENCE</scope>
    <source>
        <strain evidence="3">Expedition CK06-06</strain>
    </source>
</reference>
<gene>
    <name evidence="3" type="ORF">S03H2_50460</name>
</gene>
<sequence length="95" mass="10988">VYVNGTELDEPYIKEPPTYTYDQEEIPENEYFVLGDNRNNANDSHKGWTVPRQNIIGKAWLSFWPPNEWGLVPRYPLQEQIASSIKHITALLGVD</sequence>
<dbReference type="CDD" id="cd06530">
    <property type="entry name" value="S26_SPase_I"/>
    <property type="match status" value="1"/>
</dbReference>
<dbReference type="GO" id="GO:0004252">
    <property type="term" value="F:serine-type endopeptidase activity"/>
    <property type="evidence" value="ECO:0007669"/>
    <property type="project" value="InterPro"/>
</dbReference>
<dbReference type="EMBL" id="BARU01031951">
    <property type="protein sequence ID" value="GAH65471.1"/>
    <property type="molecule type" value="Genomic_DNA"/>
</dbReference>
<evidence type="ECO:0000256" key="1">
    <source>
        <dbReference type="ARBA" id="ARBA00009370"/>
    </source>
</evidence>
<dbReference type="GO" id="GO:0006465">
    <property type="term" value="P:signal peptide processing"/>
    <property type="evidence" value="ECO:0007669"/>
    <property type="project" value="InterPro"/>
</dbReference>
<dbReference type="Gene3D" id="2.10.109.10">
    <property type="entry name" value="Umud Fragment, subunit A"/>
    <property type="match status" value="1"/>
</dbReference>